<dbReference type="Pfam" id="PF11831">
    <property type="entry name" value="Myb_Cef"/>
    <property type="match status" value="1"/>
</dbReference>
<dbReference type="InterPro" id="IPR021786">
    <property type="entry name" value="Cdc5p/Cef1_C"/>
</dbReference>
<proteinExistence type="predicted"/>
<sequence>MLLLAEEMIKAEMLTMMHFDNLQNPLPISKFQPPPSGDALSSLTSTGSTQQQVQLQKKLFNQSRLLHEAHLRDNPYEELKSDEMKQ</sequence>
<evidence type="ECO:0000313" key="3">
    <source>
        <dbReference type="EMBL" id="VEL28092.1"/>
    </source>
</evidence>
<evidence type="ECO:0000259" key="2">
    <source>
        <dbReference type="Pfam" id="PF11831"/>
    </source>
</evidence>
<gene>
    <name evidence="3" type="ORF">PXEA_LOCUS21532</name>
</gene>
<feature type="region of interest" description="Disordered" evidence="1">
    <location>
        <begin position="24"/>
        <end position="53"/>
    </location>
</feature>
<comment type="caution">
    <text evidence="3">The sequence shown here is derived from an EMBL/GenBank/DDBJ whole genome shotgun (WGS) entry which is preliminary data.</text>
</comment>
<dbReference type="EMBL" id="CAAALY010092287">
    <property type="protein sequence ID" value="VEL28092.1"/>
    <property type="molecule type" value="Genomic_DNA"/>
</dbReference>
<dbReference type="Proteomes" id="UP000784294">
    <property type="component" value="Unassembled WGS sequence"/>
</dbReference>
<dbReference type="AlphaFoldDB" id="A0A448X4V4"/>
<dbReference type="OrthoDB" id="6273951at2759"/>
<feature type="compositionally biased region" description="Low complexity" evidence="1">
    <location>
        <begin position="40"/>
        <end position="53"/>
    </location>
</feature>
<feature type="non-terminal residue" evidence="3">
    <location>
        <position position="1"/>
    </location>
</feature>
<accession>A0A448X4V4</accession>
<evidence type="ECO:0000313" key="4">
    <source>
        <dbReference type="Proteomes" id="UP000784294"/>
    </source>
</evidence>
<keyword evidence="4" id="KW-1185">Reference proteome</keyword>
<evidence type="ECO:0000256" key="1">
    <source>
        <dbReference type="SAM" id="MobiDB-lite"/>
    </source>
</evidence>
<organism evidence="3 4">
    <name type="scientific">Protopolystoma xenopodis</name>
    <dbReference type="NCBI Taxonomy" id="117903"/>
    <lineage>
        <taxon>Eukaryota</taxon>
        <taxon>Metazoa</taxon>
        <taxon>Spiralia</taxon>
        <taxon>Lophotrochozoa</taxon>
        <taxon>Platyhelminthes</taxon>
        <taxon>Monogenea</taxon>
        <taxon>Polyopisthocotylea</taxon>
        <taxon>Polystomatidea</taxon>
        <taxon>Polystomatidae</taxon>
        <taxon>Protopolystoma</taxon>
    </lineage>
</organism>
<name>A0A448X4V4_9PLAT</name>
<reference evidence="3" key="1">
    <citation type="submission" date="2018-11" db="EMBL/GenBank/DDBJ databases">
        <authorList>
            <consortium name="Pathogen Informatics"/>
        </authorList>
    </citation>
    <scope>NUCLEOTIDE SEQUENCE</scope>
</reference>
<protein>
    <recommendedName>
        <fullName evidence="2">Pre-mRNA splicing factor component Cdc5p/Cef1 C-terminal domain-containing protein</fullName>
    </recommendedName>
</protein>
<feature type="domain" description="Pre-mRNA splicing factor component Cdc5p/Cef1 C-terminal" evidence="2">
    <location>
        <begin position="5"/>
        <end position="85"/>
    </location>
</feature>